<comment type="subunit">
    <text evidence="11">Heterotrimer of RecB, RecC and RecD. All subunits contribute to DNA-binding.</text>
</comment>
<dbReference type="InterPro" id="IPR006344">
    <property type="entry name" value="RecD"/>
</dbReference>
<evidence type="ECO:0000313" key="13">
    <source>
        <dbReference type="EMBL" id="MFC0049972.1"/>
    </source>
</evidence>
<accession>A0ABV6BIT8</accession>
<dbReference type="EMBL" id="JBHLXP010000005">
    <property type="protein sequence ID" value="MFC0049972.1"/>
    <property type="molecule type" value="Genomic_DNA"/>
</dbReference>
<keyword evidence="5 11" id="KW-0347">Helicase</keyword>
<dbReference type="InterPro" id="IPR027417">
    <property type="entry name" value="P-loop_NTPase"/>
</dbReference>
<dbReference type="Proteomes" id="UP001589813">
    <property type="component" value="Unassembled WGS sequence"/>
</dbReference>
<keyword evidence="10 11" id="KW-0413">Isomerase</keyword>
<dbReference type="PANTHER" id="PTHR43788:SF6">
    <property type="entry name" value="DNA HELICASE B"/>
    <property type="match status" value="1"/>
</dbReference>
<organism evidence="13 14">
    <name type="scientific">Rheinheimera tilapiae</name>
    <dbReference type="NCBI Taxonomy" id="875043"/>
    <lineage>
        <taxon>Bacteria</taxon>
        <taxon>Pseudomonadati</taxon>
        <taxon>Pseudomonadota</taxon>
        <taxon>Gammaproteobacteria</taxon>
        <taxon>Chromatiales</taxon>
        <taxon>Chromatiaceae</taxon>
        <taxon>Rheinheimera</taxon>
    </lineage>
</organism>
<keyword evidence="7 11" id="KW-0067">ATP-binding</keyword>
<evidence type="ECO:0000256" key="2">
    <source>
        <dbReference type="ARBA" id="ARBA00022741"/>
    </source>
</evidence>
<keyword evidence="6 11" id="KW-0269">Exonuclease</keyword>
<protein>
    <recommendedName>
        <fullName evidence="11">RecBCD enzyme subunit RecD</fullName>
        <ecNumber evidence="11">5.6.2.3</ecNumber>
    </recommendedName>
    <alternativeName>
        <fullName evidence="11">DNA 5'-3' helicase subunit RecD</fullName>
    </alternativeName>
    <alternativeName>
        <fullName evidence="11">Exonuclease V subunit RecD</fullName>
        <shortName evidence="11">ExoV subunit RecD</shortName>
    </alternativeName>
    <alternativeName>
        <fullName evidence="11">Helicase/nuclease RecBCD subunit RecD</fullName>
    </alternativeName>
</protein>
<evidence type="ECO:0000256" key="10">
    <source>
        <dbReference type="ARBA" id="ARBA00023235"/>
    </source>
</evidence>
<keyword evidence="2 11" id="KW-0547">Nucleotide-binding</keyword>
<evidence type="ECO:0000256" key="8">
    <source>
        <dbReference type="ARBA" id="ARBA00023125"/>
    </source>
</evidence>
<feature type="binding site" evidence="11">
    <location>
        <begin position="198"/>
        <end position="205"/>
    </location>
    <ligand>
        <name>ATP</name>
        <dbReference type="ChEBI" id="CHEBI:30616"/>
    </ligand>
</feature>
<name>A0ABV6BIT8_9GAMM</name>
<feature type="domain" description="AAA+ ATPase" evidence="12">
    <location>
        <begin position="190"/>
        <end position="390"/>
    </location>
</feature>
<evidence type="ECO:0000313" key="14">
    <source>
        <dbReference type="Proteomes" id="UP001589813"/>
    </source>
</evidence>
<keyword evidence="8 11" id="KW-0238">DNA-binding</keyword>
<keyword evidence="14" id="KW-1185">Reference proteome</keyword>
<dbReference type="GO" id="GO:0008854">
    <property type="term" value="F:exodeoxyribonuclease V activity"/>
    <property type="evidence" value="ECO:0007669"/>
    <property type="project" value="UniProtKB-EC"/>
</dbReference>
<evidence type="ECO:0000256" key="1">
    <source>
        <dbReference type="ARBA" id="ARBA00022722"/>
    </source>
</evidence>
<dbReference type="InterPro" id="IPR003593">
    <property type="entry name" value="AAA+_ATPase"/>
</dbReference>
<dbReference type="SUPFAM" id="SSF52540">
    <property type="entry name" value="P-loop containing nucleoside triphosphate hydrolases"/>
    <property type="match status" value="2"/>
</dbReference>
<dbReference type="RefSeq" id="WP_377246858.1">
    <property type="nucleotide sequence ID" value="NZ_JBHLXP010000005.1"/>
</dbReference>
<evidence type="ECO:0000256" key="7">
    <source>
        <dbReference type="ARBA" id="ARBA00022840"/>
    </source>
</evidence>
<evidence type="ECO:0000256" key="6">
    <source>
        <dbReference type="ARBA" id="ARBA00022839"/>
    </source>
</evidence>
<evidence type="ECO:0000256" key="3">
    <source>
        <dbReference type="ARBA" id="ARBA00022763"/>
    </source>
</evidence>
<comment type="caution">
    <text evidence="13">The sequence shown here is derived from an EMBL/GenBank/DDBJ whole genome shotgun (WGS) entry which is preliminary data.</text>
</comment>
<dbReference type="InterPro" id="IPR027785">
    <property type="entry name" value="UvrD-like_helicase_C"/>
</dbReference>
<dbReference type="HAMAP" id="MF_01487">
    <property type="entry name" value="RecD"/>
    <property type="match status" value="1"/>
</dbReference>
<reference evidence="13 14" key="1">
    <citation type="submission" date="2024-09" db="EMBL/GenBank/DDBJ databases">
        <authorList>
            <person name="Sun Q."/>
            <person name="Mori K."/>
        </authorList>
    </citation>
    <scope>NUCLEOTIDE SEQUENCE [LARGE SCALE GENOMIC DNA]</scope>
    <source>
        <strain evidence="13 14">KCTC 23315</strain>
    </source>
</reference>
<comment type="function">
    <text evidence="11">A helicase/nuclease that prepares dsDNA breaks (DSB) for recombinational DNA repair. Binds to DSBs and unwinds DNA via a highly rapid and processive ATP-dependent bidirectional helicase activity. Unwinds dsDNA until it encounters a Chi (crossover hotspot instigator) sequence from the 3' direction. Cuts ssDNA a few nucleotides 3' to the Chi site. The properties and activities of the enzyme are changed at Chi. The Chi-altered holoenzyme produces a long 3'-ssDNA overhang and facilitates RecA-binding to the ssDNA for homologous DNA recombination and repair. Holoenzyme degrades any linearized DNA that is unable to undergo homologous recombination. In the holoenzyme this subunit has ssDNA-dependent ATPase and 5'-3' helicase activity. When added to pre-assembled RecBC greatly stimulates nuclease activity and augments holoenzyme processivity. Negatively regulates the RecA-loading ability of RecBCD.</text>
</comment>
<evidence type="ECO:0000256" key="5">
    <source>
        <dbReference type="ARBA" id="ARBA00022806"/>
    </source>
</evidence>
<dbReference type="Gene3D" id="1.10.10.1020">
    <property type="entry name" value="RecBCD complex, subunit RecD, N-terminal domain"/>
    <property type="match status" value="1"/>
</dbReference>
<evidence type="ECO:0000256" key="4">
    <source>
        <dbReference type="ARBA" id="ARBA00022801"/>
    </source>
</evidence>
<evidence type="ECO:0000256" key="11">
    <source>
        <dbReference type="HAMAP-Rule" id="MF_01487"/>
    </source>
</evidence>
<dbReference type="CDD" id="cd17933">
    <property type="entry name" value="DEXSc_RecD-like"/>
    <property type="match status" value="1"/>
</dbReference>
<dbReference type="InterPro" id="IPR049550">
    <property type="entry name" value="RecD_N"/>
</dbReference>
<dbReference type="Pfam" id="PF13245">
    <property type="entry name" value="AAA_19"/>
    <property type="match status" value="1"/>
</dbReference>
<dbReference type="Pfam" id="PF21185">
    <property type="entry name" value="RecD_N"/>
    <property type="match status" value="1"/>
</dbReference>
<dbReference type="EC" id="5.6.2.3" evidence="11"/>
<keyword evidence="9 11" id="KW-0234">DNA repair</keyword>
<dbReference type="Pfam" id="PF13538">
    <property type="entry name" value="UvrD_C_2"/>
    <property type="match status" value="1"/>
</dbReference>
<sequence length="651" mass="71066">MLLRFSREFEDQLSEWQQAKLLRPLDIALLRAIPQAEAVPEPLLLYLMLASAQLAQGHLCLDFAVAAKAPLQLLPVALRQSSHAAKLKDFCRQHPPMQAASELLAYPALVSTDLRQASQPFVLRANRLYLRRYAADEQSIADFIDGRRQADLQLRQQLQPQALRQLLGLLFPAEGAEVNWQQQACALAASSYFAVITGGPGTGKTTTVLKLLLLLLRQSASGLHIVLAAPTGKAAARLTESLSQSRLQLAQMLPQLADLLPQLPARAQTVHRLLAPKPDGSGFRYHAGQLLPVDVVIVDEASMLDVSLFAALVRALPPQCRLILLGDKDQLASVEAGAVLAEICRHAEAGGYSQHTADWLAQLTGQPLPAAFLSPQPDALDQHVVMLRKSHRFNEHSGIGRLARAVNLGDSKAGSLLESCGTGPADLHAVLLSQDQLAQQVSARIVTLLAPYLQMLQQPVTTATMEAQAQALHRQFAQVQLLCALRQGPAGVETVNLALEQRLAQLRLIGKNSGWYHGRPVIVLQNDYSTGLMNGDIGICLAVEQEGQPQLRVAFLQPDNKNHSSVRWFLPGRLPNLETAFALTVHKSQGSEFNHAVLLLPPSDSPVLTRELIYTAITRARTEFSLLLTDWTVFNQAVARCIVRQGGLRLV</sequence>
<comment type="miscellaneous">
    <text evidence="11">In the RecBCD complex, RecB has a slow 3'-5' helicase, an exonuclease activity and loads RecA onto ssDNA, RecD has a fast 5'-3' helicase activity, while RecC stimulates the ATPase and processivity of the RecB helicase and contributes to recognition of the Chi site.</text>
</comment>
<keyword evidence="4 11" id="KW-0378">Hydrolase</keyword>
<evidence type="ECO:0000256" key="9">
    <source>
        <dbReference type="ARBA" id="ARBA00023204"/>
    </source>
</evidence>
<dbReference type="NCBIfam" id="TIGR01447">
    <property type="entry name" value="recD"/>
    <property type="match status" value="1"/>
</dbReference>
<dbReference type="SMART" id="SM00382">
    <property type="entry name" value="AAA"/>
    <property type="match status" value="1"/>
</dbReference>
<dbReference type="CDD" id="cd18809">
    <property type="entry name" value="SF1_C_RecD"/>
    <property type="match status" value="1"/>
</dbReference>
<gene>
    <name evidence="11 13" type="primary">recD</name>
    <name evidence="13" type="ORF">ACFFJP_16845</name>
</gene>
<dbReference type="InterPro" id="IPR041851">
    <property type="entry name" value="RecD_N_sf"/>
</dbReference>
<dbReference type="PANTHER" id="PTHR43788">
    <property type="entry name" value="DNA2/NAM7 HELICASE FAMILY MEMBER"/>
    <property type="match status" value="1"/>
</dbReference>
<dbReference type="InterPro" id="IPR050534">
    <property type="entry name" value="Coronavir_polyprotein_1ab"/>
</dbReference>
<comment type="catalytic activity">
    <reaction evidence="11">
        <text>ATP + H2O = ADP + phosphate + H(+)</text>
        <dbReference type="Rhea" id="RHEA:13065"/>
        <dbReference type="ChEBI" id="CHEBI:15377"/>
        <dbReference type="ChEBI" id="CHEBI:15378"/>
        <dbReference type="ChEBI" id="CHEBI:30616"/>
        <dbReference type="ChEBI" id="CHEBI:43474"/>
        <dbReference type="ChEBI" id="CHEBI:456216"/>
        <dbReference type="EC" id="5.6.2.3"/>
    </reaction>
</comment>
<evidence type="ECO:0000259" key="12">
    <source>
        <dbReference type="SMART" id="SM00382"/>
    </source>
</evidence>
<proteinExistence type="inferred from homology"/>
<keyword evidence="3 11" id="KW-0227">DNA damage</keyword>
<comment type="similarity">
    <text evidence="11">Belongs to the RecD family.</text>
</comment>
<dbReference type="Gene3D" id="3.40.50.300">
    <property type="entry name" value="P-loop containing nucleotide triphosphate hydrolases"/>
    <property type="match status" value="2"/>
</dbReference>
<keyword evidence="1 11" id="KW-0540">Nuclease</keyword>